<protein>
    <recommendedName>
        <fullName evidence="2">DUF547 domain-containing protein</fullName>
    </recommendedName>
</protein>
<accession>A0A6V7PKP9</accession>
<evidence type="ECO:0000313" key="3">
    <source>
        <dbReference type="EMBL" id="CAD1831223.1"/>
    </source>
</evidence>
<dbReference type="PANTHER" id="PTHR23054:SF53">
    <property type="entry name" value="OS06G0704100 PROTEIN"/>
    <property type="match status" value="1"/>
</dbReference>
<dbReference type="InterPro" id="IPR006869">
    <property type="entry name" value="DUF547"/>
</dbReference>
<feature type="region of interest" description="Disordered" evidence="1">
    <location>
        <begin position="206"/>
        <end position="289"/>
    </location>
</feature>
<dbReference type="EMBL" id="LR862149">
    <property type="protein sequence ID" value="CAD1831223.1"/>
    <property type="molecule type" value="Genomic_DNA"/>
</dbReference>
<proteinExistence type="predicted"/>
<evidence type="ECO:0000256" key="1">
    <source>
        <dbReference type="SAM" id="MobiDB-lite"/>
    </source>
</evidence>
<feature type="compositionally biased region" description="Pro residues" evidence="1">
    <location>
        <begin position="246"/>
        <end position="277"/>
    </location>
</feature>
<dbReference type="AlphaFoldDB" id="A0A6V7PKP9"/>
<sequence>MGHGALKSIKKFRPPLRNIFISLADSSVVYSKSSAQEKLSSSPSPTGRYSVSSYWSLSEPQTTSSWEQSPQVVSECSNELLASEGAFDPYRDREKLRWADIGNYGLATEVSWMSVGKKQLEYAAEALKEFRSRIEQLGEVNPVQLNHEERLAFWINLYNALTMHNYLAYGVPRSDMKLFSLMQKEQMAFAAGVPPSAVRTTTTTATPVVPRHHHRHHHRRPNLHPFISPLPAPARWPSPRRRTSPPSTPPRPSPRPPWPSPRPPWPLLPPLRSPLPTPGGGERERGGLR</sequence>
<reference evidence="3" key="1">
    <citation type="submission" date="2020-07" db="EMBL/GenBank/DDBJ databases">
        <authorList>
            <person name="Lin J."/>
        </authorList>
    </citation>
    <scope>NUCLEOTIDE SEQUENCE</scope>
</reference>
<feature type="domain" description="DUF547" evidence="2">
    <location>
        <begin position="144"/>
        <end position="187"/>
    </location>
</feature>
<gene>
    <name evidence="3" type="ORF">CB5_LOCUS14434</name>
</gene>
<dbReference type="PANTHER" id="PTHR23054">
    <property type="entry name" value="TERNARY COMPLEX FACTOR MIP1, LEUCINE-ZIPPER-RELATED"/>
    <property type="match status" value="1"/>
</dbReference>
<dbReference type="Pfam" id="PF04784">
    <property type="entry name" value="DUF547"/>
    <property type="match status" value="1"/>
</dbReference>
<organism evidence="3">
    <name type="scientific">Ananas comosus var. bracteatus</name>
    <name type="common">red pineapple</name>
    <dbReference type="NCBI Taxonomy" id="296719"/>
    <lineage>
        <taxon>Eukaryota</taxon>
        <taxon>Viridiplantae</taxon>
        <taxon>Streptophyta</taxon>
        <taxon>Embryophyta</taxon>
        <taxon>Tracheophyta</taxon>
        <taxon>Spermatophyta</taxon>
        <taxon>Magnoliopsida</taxon>
        <taxon>Liliopsida</taxon>
        <taxon>Poales</taxon>
        <taxon>Bromeliaceae</taxon>
        <taxon>Bromelioideae</taxon>
        <taxon>Ananas</taxon>
    </lineage>
</organism>
<evidence type="ECO:0000259" key="2">
    <source>
        <dbReference type="Pfam" id="PF04784"/>
    </source>
</evidence>
<name>A0A6V7PKP9_ANACO</name>
<feature type="compositionally biased region" description="Basic residues" evidence="1">
    <location>
        <begin position="210"/>
        <end position="222"/>
    </location>
</feature>